<keyword evidence="12" id="KW-1185">Reference proteome</keyword>
<dbReference type="GO" id="GO:0006334">
    <property type="term" value="P:nucleosome assembly"/>
    <property type="evidence" value="ECO:0007669"/>
    <property type="project" value="TreeGrafter"/>
</dbReference>
<dbReference type="GO" id="GO:0005634">
    <property type="term" value="C:nucleus"/>
    <property type="evidence" value="ECO:0007669"/>
    <property type="project" value="UniProtKB-SubCell"/>
</dbReference>
<feature type="region of interest" description="Disordered" evidence="7">
    <location>
        <begin position="430"/>
        <end position="470"/>
    </location>
</feature>
<dbReference type="Pfam" id="PF11600">
    <property type="entry name" value="CAF1A_acidic"/>
    <property type="match status" value="1"/>
</dbReference>
<evidence type="ECO:0000256" key="7">
    <source>
        <dbReference type="SAM" id="MobiDB-lite"/>
    </source>
</evidence>
<dbReference type="KEGG" id="apuu:APUU_60615S"/>
<keyword evidence="6" id="KW-0539">Nucleus</keyword>
<protein>
    <recommendedName>
        <fullName evidence="13">Chromatin assembly factor 1 subunit A-domain-containing protein</fullName>
    </recommendedName>
</protein>
<reference evidence="11" key="1">
    <citation type="submission" date="2021-01" db="EMBL/GenBank/DDBJ databases">
        <authorList>
            <consortium name="Aspergillus puulaauensis MK2 genome sequencing consortium"/>
            <person name="Kazuki M."/>
            <person name="Futagami T."/>
        </authorList>
    </citation>
    <scope>NUCLEOTIDE SEQUENCE</scope>
    <source>
        <strain evidence="11">MK2</strain>
    </source>
</reference>
<keyword evidence="3" id="KW-0227">DNA damage</keyword>
<proteinExistence type="predicted"/>
<dbReference type="InterPro" id="IPR021644">
    <property type="entry name" value="CAF-1_p150_acidic"/>
</dbReference>
<evidence type="ECO:0000313" key="11">
    <source>
        <dbReference type="EMBL" id="BCS27567.1"/>
    </source>
</evidence>
<feature type="domain" description="Chromatin assembly factor 1 subunit A dimerization" evidence="9">
    <location>
        <begin position="386"/>
        <end position="460"/>
    </location>
</feature>
<evidence type="ECO:0000313" key="12">
    <source>
        <dbReference type="Proteomes" id="UP000654913"/>
    </source>
</evidence>
<evidence type="ECO:0000256" key="2">
    <source>
        <dbReference type="ARBA" id="ARBA00022705"/>
    </source>
</evidence>
<feature type="compositionally biased region" description="Basic and acidic residues" evidence="7">
    <location>
        <begin position="132"/>
        <end position="235"/>
    </location>
</feature>
<evidence type="ECO:0000256" key="3">
    <source>
        <dbReference type="ARBA" id="ARBA00022763"/>
    </source>
</evidence>
<evidence type="ECO:0000256" key="6">
    <source>
        <dbReference type="ARBA" id="ARBA00023242"/>
    </source>
</evidence>
<evidence type="ECO:0000259" key="9">
    <source>
        <dbReference type="Pfam" id="PF12253"/>
    </source>
</evidence>
<dbReference type="PANTHER" id="PTHR15272:SF0">
    <property type="entry name" value="CHROMATIN ASSEMBLY FACTOR 1 SUBUNIT A"/>
    <property type="match status" value="1"/>
</dbReference>
<feature type="compositionally biased region" description="Basic and acidic residues" evidence="7">
    <location>
        <begin position="58"/>
        <end position="74"/>
    </location>
</feature>
<feature type="domain" description="Chromatin assembly factor 1 p150 subunit acidic region" evidence="8">
    <location>
        <begin position="131"/>
        <end position="249"/>
    </location>
</feature>
<comment type="subcellular location">
    <subcellularLocation>
        <location evidence="1">Nucleus</location>
    </subcellularLocation>
</comment>
<name>A0A7R8AR08_9EURO</name>
<feature type="region of interest" description="Disordered" evidence="7">
    <location>
        <begin position="1"/>
        <end position="276"/>
    </location>
</feature>
<dbReference type="GO" id="GO:0006281">
    <property type="term" value="P:DNA repair"/>
    <property type="evidence" value="ECO:0007669"/>
    <property type="project" value="UniProtKB-KW"/>
</dbReference>
<feature type="compositionally biased region" description="Low complexity" evidence="7">
    <location>
        <begin position="11"/>
        <end position="26"/>
    </location>
</feature>
<dbReference type="GO" id="GO:0006260">
    <property type="term" value="P:DNA replication"/>
    <property type="evidence" value="ECO:0007669"/>
    <property type="project" value="UniProtKB-KW"/>
</dbReference>
<evidence type="ECO:0008006" key="13">
    <source>
        <dbReference type="Google" id="ProtNLM"/>
    </source>
</evidence>
<accession>A0A7R8AR08</accession>
<dbReference type="InterPro" id="IPR048800">
    <property type="entry name" value="Cac1-like_C"/>
</dbReference>
<feature type="domain" description="Chromatin assembly factor 1 subunit Cac1-like C-terminal" evidence="10">
    <location>
        <begin position="583"/>
        <end position="638"/>
    </location>
</feature>
<dbReference type="EMBL" id="AP024448">
    <property type="protein sequence ID" value="BCS27567.1"/>
    <property type="molecule type" value="Genomic_DNA"/>
</dbReference>
<organism evidence="11 12">
    <name type="scientific">Aspergillus puulaauensis</name>
    <dbReference type="NCBI Taxonomy" id="1220207"/>
    <lineage>
        <taxon>Eukaryota</taxon>
        <taxon>Fungi</taxon>
        <taxon>Dikarya</taxon>
        <taxon>Ascomycota</taxon>
        <taxon>Pezizomycotina</taxon>
        <taxon>Eurotiomycetes</taxon>
        <taxon>Eurotiomycetidae</taxon>
        <taxon>Eurotiales</taxon>
        <taxon>Aspergillaceae</taxon>
        <taxon>Aspergillus</taxon>
    </lineage>
</organism>
<keyword evidence="2" id="KW-0235">DNA replication</keyword>
<feature type="compositionally biased region" description="Low complexity" evidence="7">
    <location>
        <begin position="40"/>
        <end position="49"/>
    </location>
</feature>
<feature type="compositionally biased region" description="Polar residues" evidence="7">
    <location>
        <begin position="86"/>
        <end position="108"/>
    </location>
</feature>
<evidence type="ECO:0000256" key="5">
    <source>
        <dbReference type="ARBA" id="ARBA00023204"/>
    </source>
</evidence>
<dbReference type="Proteomes" id="UP000654913">
    <property type="component" value="Chromosome 6"/>
</dbReference>
<dbReference type="Pfam" id="PF21796">
    <property type="entry name" value="Cac1_C"/>
    <property type="match status" value="1"/>
</dbReference>
<dbReference type="PANTHER" id="PTHR15272">
    <property type="entry name" value="CHROMATIN ASSEMBLY FACTOR 1 SUBUNIT A CAF-1 SUBUNIT A"/>
    <property type="match status" value="1"/>
</dbReference>
<evidence type="ECO:0000256" key="4">
    <source>
        <dbReference type="ARBA" id="ARBA00023186"/>
    </source>
</evidence>
<dbReference type="OrthoDB" id="79480at2759"/>
<dbReference type="RefSeq" id="XP_041559761.1">
    <property type="nucleotide sequence ID" value="XM_041693874.1"/>
</dbReference>
<keyword evidence="4" id="KW-0143">Chaperone</keyword>
<dbReference type="GO" id="GO:0033186">
    <property type="term" value="C:CAF-1 complex"/>
    <property type="evidence" value="ECO:0007669"/>
    <property type="project" value="TreeGrafter"/>
</dbReference>
<dbReference type="GeneID" id="64977572"/>
<reference evidence="11" key="2">
    <citation type="submission" date="2021-02" db="EMBL/GenBank/DDBJ databases">
        <title>Aspergillus puulaauensis MK2 genome sequence.</title>
        <authorList>
            <person name="Futagami T."/>
            <person name="Mori K."/>
            <person name="Kadooka C."/>
            <person name="Tanaka T."/>
        </authorList>
    </citation>
    <scope>NUCLEOTIDE SEQUENCE</scope>
    <source>
        <strain evidence="11">MK2</strain>
    </source>
</reference>
<feature type="compositionally biased region" description="Acidic residues" evidence="7">
    <location>
        <begin position="432"/>
        <end position="470"/>
    </location>
</feature>
<evidence type="ECO:0000259" key="10">
    <source>
        <dbReference type="Pfam" id="PF21796"/>
    </source>
</evidence>
<dbReference type="AlphaFoldDB" id="A0A7R8AR08"/>
<evidence type="ECO:0000256" key="1">
    <source>
        <dbReference type="ARBA" id="ARBA00004123"/>
    </source>
</evidence>
<gene>
    <name evidence="11" type="ORF">APUU_60615S</name>
</gene>
<dbReference type="Pfam" id="PF12253">
    <property type="entry name" value="CAF1A_dimeriz"/>
    <property type="match status" value="1"/>
</dbReference>
<dbReference type="InterPro" id="IPR022043">
    <property type="entry name" value="CAF1A_DD"/>
</dbReference>
<sequence>MEVSISMDPNSAPSSTSAPFPSTQTQLSPSQKRSAHETDTSTPTPVPSVQNNSTAIYVDDKENRMESLDMKAAEHGVAMAPAVTMPAQTTSTAGSPPASNNDTGQTQQPPSGNGGAGSPPAAKKRKLSPASRDAKQQEKEAKERQRLEEKARKDEERAKRDEEKRKRDAEREEEKLKREEEKLKREEEKRKKDAEKEEERKKREEKKKAKDDEKAAREEEKRKKDEEKLKKERAQTKLNSFFAKPKTSGDQPLSAVGSSPKKPSGDGDSAGSSETVEKVSDYKRAFPDFFLHPHTYMAPQHRFERDAEALAHLRTTVDSSFNTGSTEQIAFRPSELFKMMPYRRRRGCQKMSVKDILLQMQSLSDLPETSEAARKLQDSLKQVRMKSLKFGEDVRPPYQGTYTKHLPKEKGAKLMRNPFRREIPEVNYGYDSEAEWEDAEEGEELDSEEEEEGSEDGDEDMDGFLDDEDDHLANGKRRLLVGDLEPVCSGIKWQDQESDPDLQSYKIETILPSVTFPIDPFSTSYWQKPKVPEPGQTNGLGQRSTLHSFMGNPATQNSGSLAMQDGNAVAAGKSKRAFPVEQLAEFKTVVEGSDLTKTGLIEILKKRFPKVSKGTLKDTLDLVATRVGQKEADKKWVCK</sequence>
<keyword evidence="5" id="KW-0234">DNA repair</keyword>
<evidence type="ECO:0000259" key="8">
    <source>
        <dbReference type="Pfam" id="PF11600"/>
    </source>
</evidence>